<protein>
    <submittedName>
        <fullName evidence="1">Uncharacterized protein</fullName>
    </submittedName>
</protein>
<dbReference type="RefSeq" id="WP_271199357.1">
    <property type="nucleotide sequence ID" value="NZ_BSFL01000001.1"/>
</dbReference>
<evidence type="ECO:0000313" key="2">
    <source>
        <dbReference type="Proteomes" id="UP001143309"/>
    </source>
</evidence>
<reference evidence="1" key="1">
    <citation type="journal article" date="2014" name="Int. J. Syst. Evol. Microbiol.">
        <title>Complete genome sequence of Corynebacterium casei LMG S-19264T (=DSM 44701T), isolated from a smear-ripened cheese.</title>
        <authorList>
            <consortium name="US DOE Joint Genome Institute (JGI-PGF)"/>
            <person name="Walter F."/>
            <person name="Albersmeier A."/>
            <person name="Kalinowski J."/>
            <person name="Ruckert C."/>
        </authorList>
    </citation>
    <scope>NUCLEOTIDE SEQUENCE</scope>
    <source>
        <strain evidence="1">VKM B-2748</strain>
    </source>
</reference>
<evidence type="ECO:0000313" key="1">
    <source>
        <dbReference type="EMBL" id="GLK78856.1"/>
    </source>
</evidence>
<dbReference type="Proteomes" id="UP001143309">
    <property type="component" value="Unassembled WGS sequence"/>
</dbReference>
<comment type="caution">
    <text evidence="1">The sequence shown here is derived from an EMBL/GenBank/DDBJ whole genome shotgun (WGS) entry which is preliminary data.</text>
</comment>
<sequence>MTAAASAAREVKTFENDAGDQRVVILERADGAYTFCRQWLENGVWGDLGPAVGIYDSVWTAECEARDRTPWLASLFN</sequence>
<reference evidence="1" key="2">
    <citation type="submission" date="2023-01" db="EMBL/GenBank/DDBJ databases">
        <authorList>
            <person name="Sun Q."/>
            <person name="Evtushenko L."/>
        </authorList>
    </citation>
    <scope>NUCLEOTIDE SEQUENCE</scope>
    <source>
        <strain evidence="1">VKM B-2748</strain>
    </source>
</reference>
<organism evidence="1 2">
    <name type="scientific">Methylopila turkensis</name>
    <dbReference type="NCBI Taxonomy" id="1437816"/>
    <lineage>
        <taxon>Bacteria</taxon>
        <taxon>Pseudomonadati</taxon>
        <taxon>Pseudomonadota</taxon>
        <taxon>Alphaproteobacteria</taxon>
        <taxon>Hyphomicrobiales</taxon>
        <taxon>Methylopilaceae</taxon>
        <taxon>Methylopila</taxon>
    </lineage>
</organism>
<proteinExistence type="predicted"/>
<keyword evidence="2" id="KW-1185">Reference proteome</keyword>
<accession>A0A9W6JJJ5</accession>
<dbReference type="EMBL" id="BSFL01000001">
    <property type="protein sequence ID" value="GLK78856.1"/>
    <property type="molecule type" value="Genomic_DNA"/>
</dbReference>
<gene>
    <name evidence="1" type="ORF">GCM10008174_05970</name>
</gene>
<name>A0A9W6JJJ5_9HYPH</name>
<dbReference type="AlphaFoldDB" id="A0A9W6JJJ5"/>